<dbReference type="Gene3D" id="3.40.50.150">
    <property type="entry name" value="Vaccinia Virus protein VP39"/>
    <property type="match status" value="2"/>
</dbReference>
<reference evidence="6 7" key="1">
    <citation type="journal article" date="2016" name="Front. Microbiol.">
        <title>Fuerstia marisgermanicae gen. nov., sp. nov., an Unusual Member of the Phylum Planctomycetes from the German Wadden Sea.</title>
        <authorList>
            <person name="Kohn T."/>
            <person name="Heuer A."/>
            <person name="Jogler M."/>
            <person name="Vollmers J."/>
            <person name="Boedeker C."/>
            <person name="Bunk B."/>
            <person name="Rast P."/>
            <person name="Borchert D."/>
            <person name="Glockner I."/>
            <person name="Freese H.M."/>
            <person name="Klenk H.P."/>
            <person name="Overmann J."/>
            <person name="Kaster A.K."/>
            <person name="Rohde M."/>
            <person name="Wiegand S."/>
            <person name="Jogler C."/>
        </authorList>
    </citation>
    <scope>NUCLEOTIDE SEQUENCE [LARGE SCALE GENOMIC DNA]</scope>
    <source>
        <strain evidence="6 7">NH11</strain>
    </source>
</reference>
<dbReference type="PANTHER" id="PTHR47816">
    <property type="entry name" value="RIBOSOMAL RNA SMALL SUBUNIT METHYLTRANSFERASE C"/>
    <property type="match status" value="1"/>
</dbReference>
<dbReference type="Proteomes" id="UP000187735">
    <property type="component" value="Chromosome"/>
</dbReference>
<evidence type="ECO:0000256" key="4">
    <source>
        <dbReference type="SAM" id="MobiDB-lite"/>
    </source>
</evidence>
<evidence type="ECO:0000256" key="3">
    <source>
        <dbReference type="ARBA" id="ARBA00022691"/>
    </source>
</evidence>
<organism evidence="6 7">
    <name type="scientific">Fuerstiella marisgermanici</name>
    <dbReference type="NCBI Taxonomy" id="1891926"/>
    <lineage>
        <taxon>Bacteria</taxon>
        <taxon>Pseudomonadati</taxon>
        <taxon>Planctomycetota</taxon>
        <taxon>Planctomycetia</taxon>
        <taxon>Planctomycetales</taxon>
        <taxon>Planctomycetaceae</taxon>
        <taxon>Fuerstiella</taxon>
    </lineage>
</organism>
<evidence type="ECO:0000259" key="5">
    <source>
        <dbReference type="Pfam" id="PF05175"/>
    </source>
</evidence>
<evidence type="ECO:0000313" key="6">
    <source>
        <dbReference type="EMBL" id="APZ92107.1"/>
    </source>
</evidence>
<dbReference type="InterPro" id="IPR029063">
    <property type="entry name" value="SAM-dependent_MTases_sf"/>
</dbReference>
<dbReference type="STRING" id="1891926.Fuma_01711"/>
<dbReference type="AlphaFoldDB" id="A0A1P8WDJ9"/>
<feature type="region of interest" description="Disordered" evidence="4">
    <location>
        <begin position="1"/>
        <end position="32"/>
    </location>
</feature>
<sequence>MKSERRSRKSKPSKRRRTGGGGATDGRKPAGLPRGVADRLILAQADKILPGNVLMILTTGTALGKHLIRERPEVIWKIFTCEHFYLTAIVNALSDDDDVAADSDVELFCTPDLPPGEFDTVVFPTDSKSSAELTRDLLQAAANQLKPGGRLIVSSNNPKDHWLHQHLKDTIGRTTVVKDKHGVCYISRQSDQQNKQKCFRNEFAFRDGERLIRCVSRPGVFSHRRVDAGARALIRSLDLVAEYPKFRKKPVRKIVEMGSGCGSVSTAAALRFPDASVLAVDSHARAVQATQETAALNDATNVSAMLTSNGVVPDAGQHDVFLCNPPYYSDFRISELFLQSAAETLRPGGLVHVVTKRLDWHENRMIELFANATPHKFGQYDVIVSRR</sequence>
<dbReference type="InterPro" id="IPR046977">
    <property type="entry name" value="RsmC/RlmG"/>
</dbReference>
<dbReference type="CDD" id="cd02440">
    <property type="entry name" value="AdoMet_MTases"/>
    <property type="match status" value="1"/>
</dbReference>
<dbReference type="GO" id="GO:0052914">
    <property type="term" value="F:16S rRNA (guanine(1207)-N(2))-methyltransferase activity"/>
    <property type="evidence" value="ECO:0007669"/>
    <property type="project" value="UniProtKB-EC"/>
</dbReference>
<keyword evidence="1 6" id="KW-0489">Methyltransferase</keyword>
<evidence type="ECO:0000256" key="2">
    <source>
        <dbReference type="ARBA" id="ARBA00022679"/>
    </source>
</evidence>
<evidence type="ECO:0000313" key="7">
    <source>
        <dbReference type="Proteomes" id="UP000187735"/>
    </source>
</evidence>
<proteinExistence type="predicted"/>
<dbReference type="RefSeq" id="WP_077023768.1">
    <property type="nucleotide sequence ID" value="NZ_CP017641.1"/>
</dbReference>
<gene>
    <name evidence="6" type="primary">rsmC</name>
    <name evidence="6" type="ORF">Fuma_01711</name>
</gene>
<accession>A0A1P8WDJ9</accession>
<dbReference type="SUPFAM" id="SSF53335">
    <property type="entry name" value="S-adenosyl-L-methionine-dependent methyltransferases"/>
    <property type="match status" value="2"/>
</dbReference>
<dbReference type="EMBL" id="CP017641">
    <property type="protein sequence ID" value="APZ92107.1"/>
    <property type="molecule type" value="Genomic_DNA"/>
</dbReference>
<keyword evidence="2 6" id="KW-0808">Transferase</keyword>
<dbReference type="KEGG" id="fmr:Fuma_01711"/>
<dbReference type="OrthoDB" id="9764961at2"/>
<keyword evidence="3" id="KW-0949">S-adenosyl-L-methionine</keyword>
<feature type="compositionally biased region" description="Basic residues" evidence="4">
    <location>
        <begin position="1"/>
        <end position="18"/>
    </location>
</feature>
<keyword evidence="7" id="KW-1185">Reference proteome</keyword>
<dbReference type="InterPro" id="IPR007848">
    <property type="entry name" value="Small_mtfrase_dom"/>
</dbReference>
<dbReference type="EC" id="2.1.1.172" evidence="6"/>
<name>A0A1P8WDJ9_9PLAN</name>
<evidence type="ECO:0000256" key="1">
    <source>
        <dbReference type="ARBA" id="ARBA00022603"/>
    </source>
</evidence>
<dbReference type="Pfam" id="PF05175">
    <property type="entry name" value="MTS"/>
    <property type="match status" value="1"/>
</dbReference>
<dbReference type="PANTHER" id="PTHR47816:SF4">
    <property type="entry name" value="RIBOSOMAL RNA SMALL SUBUNIT METHYLTRANSFERASE C"/>
    <property type="match status" value="1"/>
</dbReference>
<feature type="domain" description="Methyltransferase small" evidence="5">
    <location>
        <begin position="213"/>
        <end position="373"/>
    </location>
</feature>
<protein>
    <submittedName>
        <fullName evidence="6">Ribosomal RNA small subunit methyltransferase C</fullName>
        <ecNumber evidence="6">2.1.1.172</ecNumber>
    </submittedName>
</protein>